<dbReference type="Proteomes" id="UP000803844">
    <property type="component" value="Unassembled WGS sequence"/>
</dbReference>
<dbReference type="RefSeq" id="XP_040776043.1">
    <property type="nucleotide sequence ID" value="XM_040918361.1"/>
</dbReference>
<evidence type="ECO:0000256" key="2">
    <source>
        <dbReference type="ARBA" id="ARBA00023230"/>
    </source>
</evidence>
<dbReference type="PANTHER" id="PTHR46424:SF1">
    <property type="entry name" value="UBX DOMAIN-CONTAINING PROTEIN 4"/>
    <property type="match status" value="1"/>
</dbReference>
<dbReference type="PANTHER" id="PTHR46424">
    <property type="entry name" value="UBX DOMAIN-CONTAINING PROTEIN 4"/>
    <property type="match status" value="1"/>
</dbReference>
<evidence type="ECO:0000256" key="1">
    <source>
        <dbReference type="ARBA" id="ARBA00004406"/>
    </source>
</evidence>
<evidence type="ECO:0000313" key="8">
    <source>
        <dbReference type="EMBL" id="KAF3765082.1"/>
    </source>
</evidence>
<evidence type="ECO:0000256" key="6">
    <source>
        <dbReference type="SAM" id="MobiDB-lite"/>
    </source>
</evidence>
<dbReference type="GO" id="GO:0006986">
    <property type="term" value="P:response to unfolded protein"/>
    <property type="evidence" value="ECO:0007669"/>
    <property type="project" value="UniProtKB-KW"/>
</dbReference>
<dbReference type="Gene3D" id="3.10.20.90">
    <property type="entry name" value="Phosphatidylinositol 3-kinase Catalytic Subunit, Chain A, domain 1"/>
    <property type="match status" value="1"/>
</dbReference>
<feature type="region of interest" description="Disordered" evidence="6">
    <location>
        <begin position="256"/>
        <end position="303"/>
    </location>
</feature>
<dbReference type="SUPFAM" id="SSF52833">
    <property type="entry name" value="Thioredoxin-like"/>
    <property type="match status" value="1"/>
</dbReference>
<dbReference type="SMART" id="SM00166">
    <property type="entry name" value="UBX"/>
    <property type="match status" value="1"/>
</dbReference>
<sequence>MVFFTGTLQEGISTALQQSKLVVCFVTDGQEESKTWENEFLTDSTIAPSLEKDAVVLRLEAGSQEAGYLAAIFPLPKIPTLVIIKNGELKEYVSAGTEKAEFLRRVGNALAARTESQAPMASSASPGTQTETPAPAAAVPSSDNSTATVVPAQTTQPGGQAVPAPASSSSEALAPQLSAAERTREGARRERSEIEKERRREDKGKKPAEESQDQNSDPKTKQNDAVKKASQKLAERKAKAREERARVLKLIADDKAERKAREEERRLEREAERRAAAGEEVSTPVPEATSASTPVPSSSVARRHDQCALQIRLFDGSTIRTRFPSGATLSRDVRKWIDESRTDGQDPYTFKVILTPLPNRAIDHATEEEQSLEKLGLTPSATLVLTPVDRYSEAYTSLNAGLTNPASRLITAVLAFVMNILSGIADQDEGQASTSGREGSGRIKGFQNPDDRRGDHQLYNGNSLNFEPRNDEDDKDK</sequence>
<feature type="compositionally biased region" description="Basic and acidic residues" evidence="6">
    <location>
        <begin position="181"/>
        <end position="209"/>
    </location>
</feature>
<evidence type="ECO:0000313" key="9">
    <source>
        <dbReference type="Proteomes" id="UP000803844"/>
    </source>
</evidence>
<dbReference type="GO" id="GO:0005789">
    <property type="term" value="C:endoplasmic reticulum membrane"/>
    <property type="evidence" value="ECO:0007669"/>
    <property type="project" value="UniProtKB-SubCell"/>
</dbReference>
<dbReference type="SUPFAM" id="SSF54236">
    <property type="entry name" value="Ubiquitin-like"/>
    <property type="match status" value="1"/>
</dbReference>
<evidence type="ECO:0000256" key="5">
    <source>
        <dbReference type="ARBA" id="ARBA00046062"/>
    </source>
</evidence>
<evidence type="ECO:0000256" key="3">
    <source>
        <dbReference type="ARBA" id="ARBA00038812"/>
    </source>
</evidence>
<comment type="subcellular location">
    <subcellularLocation>
        <location evidence="1">Endoplasmic reticulum membrane</location>
        <topology evidence="1">Peripheral membrane protein</topology>
    </subcellularLocation>
</comment>
<feature type="compositionally biased region" description="Basic and acidic residues" evidence="6">
    <location>
        <begin position="216"/>
        <end position="241"/>
    </location>
</feature>
<dbReference type="OrthoDB" id="2445133at2759"/>
<dbReference type="PROSITE" id="PS50033">
    <property type="entry name" value="UBX"/>
    <property type="match status" value="1"/>
</dbReference>
<dbReference type="GeneID" id="63835490"/>
<reference evidence="8" key="1">
    <citation type="journal article" date="2020" name="Phytopathology">
        <title>Genome sequence of the chestnut blight fungus Cryphonectria parasitica EP155: A fundamental resource for an archetypical invasive plant pathogen.</title>
        <authorList>
            <person name="Crouch J.A."/>
            <person name="Dawe A."/>
            <person name="Aerts A."/>
            <person name="Barry K."/>
            <person name="Churchill A.C.L."/>
            <person name="Grimwood J."/>
            <person name="Hillman B."/>
            <person name="Milgroom M.G."/>
            <person name="Pangilinan J."/>
            <person name="Smith M."/>
            <person name="Salamov A."/>
            <person name="Schmutz J."/>
            <person name="Yadav J."/>
            <person name="Grigoriev I.V."/>
            <person name="Nuss D."/>
        </authorList>
    </citation>
    <scope>NUCLEOTIDE SEQUENCE</scope>
    <source>
        <strain evidence="8">EP155</strain>
    </source>
</reference>
<comment type="caution">
    <text evidence="8">The sequence shown here is derived from an EMBL/GenBank/DDBJ whole genome shotgun (WGS) entry which is preliminary data.</text>
</comment>
<evidence type="ECO:0000259" key="7">
    <source>
        <dbReference type="PROSITE" id="PS50033"/>
    </source>
</evidence>
<dbReference type="AlphaFoldDB" id="A0A9P4Y148"/>
<dbReference type="GO" id="GO:0036503">
    <property type="term" value="P:ERAD pathway"/>
    <property type="evidence" value="ECO:0007669"/>
    <property type="project" value="TreeGrafter"/>
</dbReference>
<accession>A0A9P4Y148</accession>
<dbReference type="InterPro" id="IPR036249">
    <property type="entry name" value="Thioredoxin-like_sf"/>
</dbReference>
<dbReference type="Gene3D" id="3.40.30.10">
    <property type="entry name" value="Glutaredoxin"/>
    <property type="match status" value="1"/>
</dbReference>
<keyword evidence="9" id="KW-1185">Reference proteome</keyword>
<name>A0A9P4Y148_CRYP1</name>
<feature type="compositionally biased region" description="Low complexity" evidence="6">
    <location>
        <begin position="157"/>
        <end position="180"/>
    </location>
</feature>
<dbReference type="EMBL" id="MU032348">
    <property type="protein sequence ID" value="KAF3765082.1"/>
    <property type="molecule type" value="Genomic_DNA"/>
</dbReference>
<organism evidence="8 9">
    <name type="scientific">Cryphonectria parasitica (strain ATCC 38755 / EP155)</name>
    <dbReference type="NCBI Taxonomy" id="660469"/>
    <lineage>
        <taxon>Eukaryota</taxon>
        <taxon>Fungi</taxon>
        <taxon>Dikarya</taxon>
        <taxon>Ascomycota</taxon>
        <taxon>Pezizomycotina</taxon>
        <taxon>Sordariomycetes</taxon>
        <taxon>Sordariomycetidae</taxon>
        <taxon>Diaporthales</taxon>
        <taxon>Cryphonectriaceae</taxon>
        <taxon>Cryphonectria-Endothia species complex</taxon>
        <taxon>Cryphonectria</taxon>
    </lineage>
</organism>
<feature type="compositionally biased region" description="Low complexity" evidence="6">
    <location>
        <begin position="289"/>
        <end position="300"/>
    </location>
</feature>
<feature type="compositionally biased region" description="Polar residues" evidence="6">
    <location>
        <begin position="114"/>
        <end position="132"/>
    </location>
</feature>
<evidence type="ECO:0000256" key="4">
    <source>
        <dbReference type="ARBA" id="ARBA00041575"/>
    </source>
</evidence>
<dbReference type="InterPro" id="IPR001012">
    <property type="entry name" value="UBX_dom"/>
</dbReference>
<comment type="function">
    <text evidence="5">Involved in endoplasmic reticulum-associated protein degradation (ERAD). Acts as a platform to recruit both UBQLN1 and VCP to the ER during ERAD.</text>
</comment>
<feature type="domain" description="UBX" evidence="7">
    <location>
        <begin position="302"/>
        <end position="385"/>
    </location>
</feature>
<gene>
    <name evidence="8" type="primary">Ubx7</name>
    <name evidence="8" type="ORF">M406DRAFT_278785</name>
</gene>
<dbReference type="Pfam" id="PF23187">
    <property type="entry name" value="UBX7_N"/>
    <property type="match status" value="1"/>
</dbReference>
<feature type="compositionally biased region" description="Basic and acidic residues" evidence="6">
    <location>
        <begin position="256"/>
        <end position="277"/>
    </location>
</feature>
<feature type="region of interest" description="Disordered" evidence="6">
    <location>
        <begin position="113"/>
        <end position="241"/>
    </location>
</feature>
<dbReference type="Pfam" id="PF00789">
    <property type="entry name" value="UBX"/>
    <property type="match status" value="1"/>
</dbReference>
<keyword evidence="2" id="KW-0834">Unfolded protein response</keyword>
<comment type="subunit">
    <text evidence="3">Directly interacts with VCP. Interacts with UBQLN1. Forms a complex with VCP and UBQLN1.</text>
</comment>
<proteinExistence type="predicted"/>
<protein>
    <recommendedName>
        <fullName evidence="4">UBX domain-containing protein 2</fullName>
    </recommendedName>
</protein>
<dbReference type="InterPro" id="IPR029071">
    <property type="entry name" value="Ubiquitin-like_domsf"/>
</dbReference>
<feature type="region of interest" description="Disordered" evidence="6">
    <location>
        <begin position="427"/>
        <end position="477"/>
    </location>
</feature>
<feature type="compositionally biased region" description="Polar residues" evidence="6">
    <location>
        <begin position="141"/>
        <end position="156"/>
    </location>
</feature>